<protein>
    <recommendedName>
        <fullName evidence="2">NECAP PHear domain-containing protein</fullName>
    </recommendedName>
</protein>
<gene>
    <name evidence="3" type="ORF">PLBR_LOCUS7637</name>
</gene>
<proteinExistence type="predicted"/>
<dbReference type="PANTHER" id="PTHR12847:SF9">
    <property type="entry name" value="NECAP-LIKE PROTEIN CG9132"/>
    <property type="match status" value="1"/>
</dbReference>
<feature type="compositionally biased region" description="Low complexity" evidence="1">
    <location>
        <begin position="188"/>
        <end position="197"/>
    </location>
</feature>
<dbReference type="Proteomes" id="UP000290189">
    <property type="component" value="Unassembled WGS sequence"/>
</dbReference>
<feature type="compositionally biased region" description="Pro residues" evidence="1">
    <location>
        <begin position="170"/>
        <end position="179"/>
    </location>
</feature>
<dbReference type="EMBL" id="OVEO01000014">
    <property type="protein sequence ID" value="SPR00422.1"/>
    <property type="molecule type" value="Genomic_DNA"/>
</dbReference>
<accession>A0A3P3YJP4</accession>
<feature type="compositionally biased region" description="Acidic residues" evidence="1">
    <location>
        <begin position="203"/>
        <end position="214"/>
    </location>
</feature>
<dbReference type="PANTHER" id="PTHR12847">
    <property type="entry name" value="ATP-BINDING CASSETTE ABC TRANSPORTER-RELATED"/>
    <property type="match status" value="1"/>
</dbReference>
<dbReference type="SUPFAM" id="SSF50729">
    <property type="entry name" value="PH domain-like"/>
    <property type="match status" value="1"/>
</dbReference>
<evidence type="ECO:0000256" key="1">
    <source>
        <dbReference type="SAM" id="MobiDB-lite"/>
    </source>
</evidence>
<evidence type="ECO:0000313" key="4">
    <source>
        <dbReference type="Proteomes" id="UP000290189"/>
    </source>
</evidence>
<name>A0A3P3YJP4_PLABS</name>
<dbReference type="GO" id="GO:0006897">
    <property type="term" value="P:endocytosis"/>
    <property type="evidence" value="ECO:0007669"/>
    <property type="project" value="InterPro"/>
</dbReference>
<dbReference type="GO" id="GO:0030125">
    <property type="term" value="C:clathrin vesicle coat"/>
    <property type="evidence" value="ECO:0007669"/>
    <property type="project" value="TreeGrafter"/>
</dbReference>
<feature type="domain" description="NECAP PHear" evidence="2">
    <location>
        <begin position="5"/>
        <end position="143"/>
    </location>
</feature>
<geneLocation type="mitochondrion" evidence="3"/>
<organism evidence="3 4">
    <name type="scientific">Plasmodiophora brassicae</name>
    <name type="common">Clubroot disease agent</name>
    <dbReference type="NCBI Taxonomy" id="37360"/>
    <lineage>
        <taxon>Eukaryota</taxon>
        <taxon>Sar</taxon>
        <taxon>Rhizaria</taxon>
        <taxon>Endomyxa</taxon>
        <taxon>Phytomyxea</taxon>
        <taxon>Plasmodiophorida</taxon>
        <taxon>Plasmodiophoridae</taxon>
        <taxon>Plasmodiophora</taxon>
    </lineage>
</organism>
<dbReference type="Gene3D" id="2.30.29.30">
    <property type="entry name" value="Pleckstrin-homology domain (PH domain)/Phosphotyrosine-binding domain (PTB)"/>
    <property type="match status" value="1"/>
</dbReference>
<feature type="region of interest" description="Disordered" evidence="1">
    <location>
        <begin position="128"/>
        <end position="214"/>
    </location>
</feature>
<evidence type="ECO:0000259" key="2">
    <source>
        <dbReference type="Pfam" id="PF07933"/>
    </source>
</evidence>
<reference evidence="3 4" key="1">
    <citation type="submission" date="2018-03" db="EMBL/GenBank/DDBJ databases">
        <authorList>
            <person name="Fogelqvist J."/>
        </authorList>
    </citation>
    <scope>NUCLEOTIDE SEQUENCE [LARGE SCALE GENOMIC DNA]</scope>
</reference>
<evidence type="ECO:0000313" key="3">
    <source>
        <dbReference type="EMBL" id="SPR00422.1"/>
    </source>
</evidence>
<dbReference type="InterPro" id="IPR011993">
    <property type="entry name" value="PH-like_dom_sf"/>
</dbReference>
<dbReference type="Pfam" id="PF07933">
    <property type="entry name" value="DUF1681"/>
    <property type="match status" value="1"/>
</dbReference>
<sequence>MSDVEVTICSIKQAFVFKVPPLASAQGYKAADWDKEPIWTGRCRVVRQGDEMKLLLEHTDKPGLFVGCSVSGNNVEPVTDSSRYFAIRVQNANGAKATLGLGFNSRDEAFDFKVALQDVERTKADNEAIAKTQSEPPMDFSLKGPIKLGSSVDSKTKKVKSGQSSNAKIAPPPAKPASPTPDAKPKAQKGSSQSSGSKQEDLLGFDDESGWTSF</sequence>
<dbReference type="AlphaFoldDB" id="A0A3P3YJP4"/>
<keyword evidence="3" id="KW-0496">Mitochondrion</keyword>
<dbReference type="CDD" id="cd13228">
    <property type="entry name" value="PHear_NECAP"/>
    <property type="match status" value="1"/>
</dbReference>
<dbReference type="InterPro" id="IPR012466">
    <property type="entry name" value="NECAP_PHear"/>
</dbReference>